<dbReference type="GO" id="GO:0020037">
    <property type="term" value="F:heme binding"/>
    <property type="evidence" value="ECO:0007669"/>
    <property type="project" value="InterPro"/>
</dbReference>
<dbReference type="InterPro" id="IPR019791">
    <property type="entry name" value="Haem_peroxidase_animal"/>
</dbReference>
<dbReference type="GO" id="GO:0004601">
    <property type="term" value="F:peroxidase activity"/>
    <property type="evidence" value="ECO:0007669"/>
    <property type="project" value="UniProtKB-KW"/>
</dbReference>
<comment type="subcellular location">
    <subcellularLocation>
        <location evidence="1">Secreted</location>
    </subcellularLocation>
</comment>
<dbReference type="AlphaFoldDB" id="A0A7R9GJV7"/>
<keyword evidence="6" id="KW-1185">Reference proteome</keyword>
<organism evidence="5">
    <name type="scientific">Notodromas monacha</name>
    <dbReference type="NCBI Taxonomy" id="399045"/>
    <lineage>
        <taxon>Eukaryota</taxon>
        <taxon>Metazoa</taxon>
        <taxon>Ecdysozoa</taxon>
        <taxon>Arthropoda</taxon>
        <taxon>Crustacea</taxon>
        <taxon>Oligostraca</taxon>
        <taxon>Ostracoda</taxon>
        <taxon>Podocopa</taxon>
        <taxon>Podocopida</taxon>
        <taxon>Cypridocopina</taxon>
        <taxon>Cypridoidea</taxon>
        <taxon>Cyprididae</taxon>
        <taxon>Notodromas</taxon>
    </lineage>
</organism>
<dbReference type="EMBL" id="OA886785">
    <property type="protein sequence ID" value="CAD7283063.1"/>
    <property type="molecule type" value="Genomic_DNA"/>
</dbReference>
<dbReference type="Pfam" id="PF03098">
    <property type="entry name" value="An_peroxidase"/>
    <property type="match status" value="1"/>
</dbReference>
<keyword evidence="3" id="KW-0560">Oxidoreductase</keyword>
<dbReference type="OrthoDB" id="6380773at2759"/>
<reference evidence="5" key="1">
    <citation type="submission" date="2020-11" db="EMBL/GenBank/DDBJ databases">
        <authorList>
            <person name="Tran Van P."/>
        </authorList>
    </citation>
    <scope>NUCLEOTIDE SEQUENCE</scope>
</reference>
<dbReference type="SUPFAM" id="SSF48113">
    <property type="entry name" value="Heme-dependent peroxidases"/>
    <property type="match status" value="1"/>
</dbReference>
<keyword evidence="4" id="KW-0325">Glycoprotein</keyword>
<dbReference type="PROSITE" id="PS50292">
    <property type="entry name" value="PEROXIDASE_3"/>
    <property type="match status" value="1"/>
</dbReference>
<dbReference type="InterPro" id="IPR037120">
    <property type="entry name" value="Haem_peroxidase_sf_animal"/>
</dbReference>
<accession>A0A7R9GJV7</accession>
<evidence type="ECO:0000313" key="6">
    <source>
        <dbReference type="Proteomes" id="UP000678499"/>
    </source>
</evidence>
<dbReference type="Gene3D" id="1.10.640.10">
    <property type="entry name" value="Haem peroxidase domain superfamily, animal type"/>
    <property type="match status" value="1"/>
</dbReference>
<sequence>IKKTLTLGLNSQCDVMVNSLSPCNEHDSHCMVMETFIPVHNDSGDLAHIFIGQVSLAGSRKSKSAFGLMECMGPASAPYAGARIPRPGEQNGCALIIPGPGKSAGVDFPLGGFSNAIGPNRKTQQLAVSQAYDGPGTCITYESINHAFHEAKSRLGLPAPSQRDLSNKDVGQIARVVLETSRIISRQYSLPADAITNGLPLIDTTKTVIDQYCPYFLKFPACEPKRYRTYTGLCNNLEKPHWGSAQSAFKRLLPPAYADAKGNRHLPSKEWGRWAAERFDIGIGNAIAASLSKWG</sequence>
<name>A0A7R9GJV7_9CRUS</name>
<dbReference type="PANTHER" id="PTHR11475">
    <property type="entry name" value="OXIDASE/PEROXIDASE"/>
    <property type="match status" value="1"/>
</dbReference>
<dbReference type="EMBL" id="CAJPEX010004748">
    <property type="protein sequence ID" value="CAG0923215.1"/>
    <property type="molecule type" value="Genomic_DNA"/>
</dbReference>
<protein>
    <submittedName>
        <fullName evidence="5">Uncharacterized protein</fullName>
    </submittedName>
</protein>
<dbReference type="PANTHER" id="PTHR11475:SF4">
    <property type="entry name" value="CHORION PEROXIDASE"/>
    <property type="match status" value="1"/>
</dbReference>
<evidence type="ECO:0000256" key="4">
    <source>
        <dbReference type="ARBA" id="ARBA00023180"/>
    </source>
</evidence>
<proteinExistence type="predicted"/>
<keyword evidence="3" id="KW-0575">Peroxidase</keyword>
<dbReference type="GO" id="GO:0006979">
    <property type="term" value="P:response to oxidative stress"/>
    <property type="evidence" value="ECO:0007669"/>
    <property type="project" value="InterPro"/>
</dbReference>
<dbReference type="GO" id="GO:0005576">
    <property type="term" value="C:extracellular region"/>
    <property type="evidence" value="ECO:0007669"/>
    <property type="project" value="UniProtKB-SubCell"/>
</dbReference>
<evidence type="ECO:0000256" key="2">
    <source>
        <dbReference type="ARBA" id="ARBA00022525"/>
    </source>
</evidence>
<feature type="non-terminal residue" evidence="5">
    <location>
        <position position="295"/>
    </location>
</feature>
<keyword evidence="2" id="KW-0964">Secreted</keyword>
<evidence type="ECO:0000256" key="3">
    <source>
        <dbReference type="ARBA" id="ARBA00022559"/>
    </source>
</evidence>
<evidence type="ECO:0000313" key="5">
    <source>
        <dbReference type="EMBL" id="CAD7283063.1"/>
    </source>
</evidence>
<dbReference type="InterPro" id="IPR010255">
    <property type="entry name" value="Haem_peroxidase_sf"/>
</dbReference>
<evidence type="ECO:0000256" key="1">
    <source>
        <dbReference type="ARBA" id="ARBA00004613"/>
    </source>
</evidence>
<gene>
    <name evidence="5" type="ORF">NMOB1V02_LOCUS10681</name>
</gene>
<dbReference type="Proteomes" id="UP000678499">
    <property type="component" value="Unassembled WGS sequence"/>
</dbReference>